<proteinExistence type="predicted"/>
<evidence type="ECO:0000313" key="5">
    <source>
        <dbReference type="Proteomes" id="UP001149140"/>
    </source>
</evidence>
<accession>A0A9X3S0W7</accession>
<dbReference type="Pfam" id="PF13692">
    <property type="entry name" value="Glyco_trans_1_4"/>
    <property type="match status" value="1"/>
</dbReference>
<dbReference type="CDD" id="cd03801">
    <property type="entry name" value="GT4_PimA-like"/>
    <property type="match status" value="1"/>
</dbReference>
<name>A0A9X3S0W7_9ACTN</name>
<dbReference type="Pfam" id="PF13439">
    <property type="entry name" value="Glyco_transf_4"/>
    <property type="match status" value="1"/>
</dbReference>
<dbReference type="PANTHER" id="PTHR45947">
    <property type="entry name" value="SULFOQUINOVOSYL TRANSFERASE SQD2"/>
    <property type="match status" value="1"/>
</dbReference>
<evidence type="ECO:0000256" key="2">
    <source>
        <dbReference type="ARBA" id="ARBA00022679"/>
    </source>
</evidence>
<feature type="domain" description="Glycosyltransferase subfamily 4-like N-terminal" evidence="3">
    <location>
        <begin position="12"/>
        <end position="171"/>
    </location>
</feature>
<sequence length="350" mass="37107">MRVGLVTSIPRGGPLEHAVLLARDLVGLGVDVRAVAVDERAASRFAAVGARVAVLPLERPFDPVGAVRVHRFLAGVDVIHTHDRRSGLWVRVVPRVGGPLRVHTLHGLPEPFLTDAAPSLKARVAYRGLDRGLRRFTDVLVTPSHAMAQLLAERVGYDVGELVVVPNGVDVPDAALPRGDRVGTIALLEPVKGLEYLIEAARRLPDTRFVIFGTGSQEAELRARAAGLPIEFAGYVPGAQALRQLSIFVLPSLMENSPLAMLEALAAGIPVVASRVGGIPEYAAPGTATLVAPRDPVALAAAIAELLADPVLAGQRARAGREAAHERSAVRTAERMLELYAGALSRRASR</sequence>
<organism evidence="4 5">
    <name type="scientific">Solirubrobacter ginsenosidimutans</name>
    <dbReference type="NCBI Taxonomy" id="490573"/>
    <lineage>
        <taxon>Bacteria</taxon>
        <taxon>Bacillati</taxon>
        <taxon>Actinomycetota</taxon>
        <taxon>Thermoleophilia</taxon>
        <taxon>Solirubrobacterales</taxon>
        <taxon>Solirubrobacteraceae</taxon>
        <taxon>Solirubrobacter</taxon>
    </lineage>
</organism>
<protein>
    <submittedName>
        <fullName evidence="4">Glycosyltransferase family 4 protein</fullName>
    </submittedName>
</protein>
<dbReference type="PANTHER" id="PTHR45947:SF3">
    <property type="entry name" value="SULFOQUINOVOSYL TRANSFERASE SQD2"/>
    <property type="match status" value="1"/>
</dbReference>
<dbReference type="InterPro" id="IPR028098">
    <property type="entry name" value="Glyco_trans_4-like_N"/>
</dbReference>
<dbReference type="AlphaFoldDB" id="A0A9X3S0W7"/>
<dbReference type="RefSeq" id="WP_270038328.1">
    <property type="nucleotide sequence ID" value="NZ_JAPDOD010000002.1"/>
</dbReference>
<gene>
    <name evidence="4" type="ORF">OM076_04865</name>
</gene>
<dbReference type="InterPro" id="IPR050194">
    <property type="entry name" value="Glycosyltransferase_grp1"/>
</dbReference>
<keyword evidence="1" id="KW-0328">Glycosyltransferase</keyword>
<dbReference type="GO" id="GO:1901137">
    <property type="term" value="P:carbohydrate derivative biosynthetic process"/>
    <property type="evidence" value="ECO:0007669"/>
    <property type="project" value="UniProtKB-ARBA"/>
</dbReference>
<dbReference type="Proteomes" id="UP001149140">
    <property type="component" value="Unassembled WGS sequence"/>
</dbReference>
<evidence type="ECO:0000313" key="4">
    <source>
        <dbReference type="EMBL" id="MDA0159586.1"/>
    </source>
</evidence>
<keyword evidence="5" id="KW-1185">Reference proteome</keyword>
<evidence type="ECO:0000256" key="1">
    <source>
        <dbReference type="ARBA" id="ARBA00022676"/>
    </source>
</evidence>
<dbReference type="GO" id="GO:0016758">
    <property type="term" value="F:hexosyltransferase activity"/>
    <property type="evidence" value="ECO:0007669"/>
    <property type="project" value="TreeGrafter"/>
</dbReference>
<dbReference type="SUPFAM" id="SSF53756">
    <property type="entry name" value="UDP-Glycosyltransferase/glycogen phosphorylase"/>
    <property type="match status" value="1"/>
</dbReference>
<reference evidence="4" key="1">
    <citation type="submission" date="2022-10" db="EMBL/GenBank/DDBJ databases">
        <title>The WGS of Solirubrobacter ginsenosidimutans DSM 21036.</title>
        <authorList>
            <person name="Jiang Z."/>
        </authorList>
    </citation>
    <scope>NUCLEOTIDE SEQUENCE</scope>
    <source>
        <strain evidence="4">DSM 21036</strain>
    </source>
</reference>
<dbReference type="EMBL" id="JAPDOD010000002">
    <property type="protein sequence ID" value="MDA0159586.1"/>
    <property type="molecule type" value="Genomic_DNA"/>
</dbReference>
<comment type="caution">
    <text evidence="4">The sequence shown here is derived from an EMBL/GenBank/DDBJ whole genome shotgun (WGS) entry which is preliminary data.</text>
</comment>
<dbReference type="Gene3D" id="3.40.50.2000">
    <property type="entry name" value="Glycogen Phosphorylase B"/>
    <property type="match status" value="2"/>
</dbReference>
<evidence type="ECO:0000259" key="3">
    <source>
        <dbReference type="Pfam" id="PF13439"/>
    </source>
</evidence>
<keyword evidence="2" id="KW-0808">Transferase</keyword>